<dbReference type="RefSeq" id="WP_225406710.1">
    <property type="nucleotide sequence ID" value="NZ_JAYJJR010000004.1"/>
</dbReference>
<dbReference type="EMBL" id="JAYJJR010000004">
    <property type="protein sequence ID" value="MEB3021088.1"/>
    <property type="molecule type" value="Genomic_DNA"/>
</dbReference>
<dbReference type="Proteomes" id="UP001299596">
    <property type="component" value="Unassembled WGS sequence"/>
</dbReference>
<dbReference type="SUPFAM" id="SSF102588">
    <property type="entry name" value="LmbE-like"/>
    <property type="match status" value="1"/>
</dbReference>
<comment type="catalytic activity">
    <reaction evidence="4">
        <text>1D-myo-inositol 2-acetamido-2-deoxy-alpha-D-glucopyranoside + H2O = 1D-myo-inositol 2-amino-2-deoxy-alpha-D-glucopyranoside + acetate</text>
        <dbReference type="Rhea" id="RHEA:26180"/>
        <dbReference type="ChEBI" id="CHEBI:15377"/>
        <dbReference type="ChEBI" id="CHEBI:30089"/>
        <dbReference type="ChEBI" id="CHEBI:52442"/>
        <dbReference type="ChEBI" id="CHEBI:58886"/>
        <dbReference type="EC" id="3.5.1.103"/>
    </reaction>
</comment>
<reference evidence="5 6" key="1">
    <citation type="submission" date="2023-12" db="EMBL/GenBank/DDBJ databases">
        <title>Description of new species of Mycobacterium terrae complex isolated from sewage at the Sao Paulo Zoological Park Foundation in Brazil.</title>
        <authorList>
            <person name="Romagnoli C.L."/>
            <person name="Conceicao E.C."/>
            <person name="Machado E."/>
            <person name="Barreto L.B.P.F."/>
            <person name="Sharma A."/>
            <person name="Silva N.M."/>
            <person name="Marques L.E."/>
            <person name="Juliana M.A."/>
            <person name="Lourenco M.C.S."/>
            <person name="Digiampietri L.A."/>
            <person name="Suffys P.N."/>
            <person name="Viana-Niero C."/>
        </authorList>
    </citation>
    <scope>NUCLEOTIDE SEQUENCE [LARGE SCALE GENOMIC DNA]</scope>
    <source>
        <strain evidence="5 6">MYC098</strain>
    </source>
</reference>
<evidence type="ECO:0000256" key="4">
    <source>
        <dbReference type="HAMAP-Rule" id="MF_01696"/>
    </source>
</evidence>
<comment type="cofactor">
    <cofactor evidence="4">
        <name>Zn(2+)</name>
        <dbReference type="ChEBI" id="CHEBI:29105"/>
    </cofactor>
    <text evidence="4">Binds 1 zinc ion per subunit.</text>
</comment>
<comment type="similarity">
    <text evidence="4">Belongs to the MshB deacetylase family.</text>
</comment>
<dbReference type="HAMAP" id="MF_01696">
    <property type="entry name" value="MshB"/>
    <property type="match status" value="1"/>
</dbReference>
<protein>
    <recommendedName>
        <fullName evidence="4">1D-myo-inositol 2-acetamido-2-deoxy-alpha-D-glucopyranoside deacetylase</fullName>
        <shortName evidence="4">GlcNAc-Ins deacetylase</shortName>
        <ecNumber evidence="4">3.5.1.103</ecNumber>
    </recommendedName>
    <alternativeName>
        <fullName evidence="4">N-acetyl-1-D-myo-inositol-2-amino-2-deoxy-alpha-D-glucopyranoside deacetylase</fullName>
    </alternativeName>
</protein>
<feature type="binding site" evidence="4">
    <location>
        <position position="14"/>
    </location>
    <ligand>
        <name>Zn(2+)</name>
        <dbReference type="ChEBI" id="CHEBI:29105"/>
    </ligand>
</feature>
<feature type="binding site" evidence="4">
    <location>
        <position position="17"/>
    </location>
    <ligand>
        <name>Zn(2+)</name>
        <dbReference type="ChEBI" id="CHEBI:29105"/>
    </ligand>
</feature>
<evidence type="ECO:0000256" key="2">
    <source>
        <dbReference type="ARBA" id="ARBA00022801"/>
    </source>
</evidence>
<keyword evidence="1 4" id="KW-0479">Metal-binding</keyword>
<dbReference type="InterPro" id="IPR024078">
    <property type="entry name" value="LmbE-like_dom_sf"/>
</dbReference>
<dbReference type="PANTHER" id="PTHR12993">
    <property type="entry name" value="N-ACETYLGLUCOSAMINYL-PHOSPHATIDYLINOSITOL DE-N-ACETYLASE-RELATED"/>
    <property type="match status" value="1"/>
</dbReference>
<dbReference type="InterPro" id="IPR003737">
    <property type="entry name" value="GlcNAc_PI_deacetylase-related"/>
</dbReference>
<keyword evidence="6" id="KW-1185">Reference proteome</keyword>
<gene>
    <name evidence="4 5" type="primary">mshB</name>
    <name evidence="5" type="ORF">K6T79_08530</name>
</gene>
<evidence type="ECO:0000256" key="3">
    <source>
        <dbReference type="ARBA" id="ARBA00022833"/>
    </source>
</evidence>
<sequence>MSDQTPRLLFVHAHPDDETLTTGATIAHYTARGADVHVVTCTLGEEGEIIGDRWAHLAVDRADQLGGYRIGELTAALRALGVGPPRFLGGAGRWRDSGMVGTPARRQQRFVDADDTETVTALATVIRQLRPHVIVGYDPYGGYGHPDHIHAHHVTTAAVAAAAATLGDAGGRGWTTPKFYWTVTAGSAWRAARRQLTDADRLPHWTLPADSDGDTAVDATGDFPDERIGAVIEAPGARAAKIAAMAAHATQVTVGPTGRAFALSNDVAQPILDSEHYVLVAGRAGPRDARGWETDLLAGLELGAAEQQVSSC</sequence>
<comment type="caution">
    <text evidence="5">The sequence shown here is derived from an EMBL/GenBank/DDBJ whole genome shotgun (WGS) entry which is preliminary data.</text>
</comment>
<feature type="binding site" evidence="4">
    <location>
        <position position="148"/>
    </location>
    <ligand>
        <name>Zn(2+)</name>
        <dbReference type="ChEBI" id="CHEBI:29105"/>
    </ligand>
</feature>
<dbReference type="Pfam" id="PF02585">
    <property type="entry name" value="PIG-L"/>
    <property type="match status" value="1"/>
</dbReference>
<organism evidence="5 6">
    <name type="scientific">[Mycobacterium] crassicus</name>
    <dbReference type="NCBI Taxonomy" id="2872309"/>
    <lineage>
        <taxon>Bacteria</taxon>
        <taxon>Bacillati</taxon>
        <taxon>Actinomycetota</taxon>
        <taxon>Actinomycetes</taxon>
        <taxon>Mycobacteriales</taxon>
        <taxon>Mycobacteriaceae</taxon>
        <taxon>Mycolicibacter</taxon>
    </lineage>
</organism>
<evidence type="ECO:0000313" key="5">
    <source>
        <dbReference type="EMBL" id="MEB3021088.1"/>
    </source>
</evidence>
<dbReference type="NCBIfam" id="TIGR03445">
    <property type="entry name" value="mycothiol_MshB"/>
    <property type="match status" value="1"/>
</dbReference>
<evidence type="ECO:0000313" key="6">
    <source>
        <dbReference type="Proteomes" id="UP001299596"/>
    </source>
</evidence>
<accession>A0ABU5XFZ5</accession>
<name>A0ABU5XFZ5_9MYCO</name>
<dbReference type="Gene3D" id="3.40.50.10320">
    <property type="entry name" value="LmbE-like"/>
    <property type="match status" value="1"/>
</dbReference>
<keyword evidence="3 4" id="KW-0862">Zinc</keyword>
<dbReference type="GO" id="GO:0035595">
    <property type="term" value="F:N-acetylglucosaminylinositol deacetylase activity"/>
    <property type="evidence" value="ECO:0007669"/>
    <property type="project" value="UniProtKB-EC"/>
</dbReference>
<evidence type="ECO:0000256" key="1">
    <source>
        <dbReference type="ARBA" id="ARBA00022723"/>
    </source>
</evidence>
<comment type="function">
    <text evidence="4">Catalyzes the deacetylation of 1D-myo-inositol 2-acetamido-2-deoxy-alpha-D-glucopyranoside (GlcNAc-Ins) in the mycothiol biosynthesis pathway.</text>
</comment>
<proteinExistence type="inferred from homology"/>
<dbReference type="EC" id="3.5.1.103" evidence="4"/>
<dbReference type="InterPro" id="IPR017810">
    <property type="entry name" value="Mycothiol_biosynthesis_MshB"/>
</dbReference>
<keyword evidence="2 4" id="KW-0378">Hydrolase</keyword>
<dbReference type="PANTHER" id="PTHR12993:SF26">
    <property type="entry name" value="1D-MYO-INOSITOL 2-ACETAMIDO-2-DEOXY-ALPHA-D-GLUCOPYRANOSIDE DEACETYLASE"/>
    <property type="match status" value="1"/>
</dbReference>